<dbReference type="InterPro" id="IPR029016">
    <property type="entry name" value="GAF-like_dom_sf"/>
</dbReference>
<proteinExistence type="predicted"/>
<dbReference type="InterPro" id="IPR029787">
    <property type="entry name" value="Nucleotide_cyclase"/>
</dbReference>
<dbReference type="Pfam" id="PF01590">
    <property type="entry name" value="GAF"/>
    <property type="match status" value="1"/>
</dbReference>
<dbReference type="PANTHER" id="PTHR45138:SF9">
    <property type="entry name" value="DIGUANYLATE CYCLASE DGCM-RELATED"/>
    <property type="match status" value="1"/>
</dbReference>
<dbReference type="AlphaFoldDB" id="A0A919YP51"/>
<dbReference type="Gene3D" id="3.30.450.40">
    <property type="match status" value="2"/>
</dbReference>
<accession>A0A919YP51</accession>
<gene>
    <name evidence="2" type="primary">ytrP</name>
    <name evidence="2" type="ORF">J40TS1_00900</name>
</gene>
<dbReference type="CDD" id="cd01949">
    <property type="entry name" value="GGDEF"/>
    <property type="match status" value="1"/>
</dbReference>
<dbReference type="InterPro" id="IPR043128">
    <property type="entry name" value="Rev_trsase/Diguanyl_cyclase"/>
</dbReference>
<dbReference type="EMBL" id="BOSE01000001">
    <property type="protein sequence ID" value="GIP14448.1"/>
    <property type="molecule type" value="Genomic_DNA"/>
</dbReference>
<reference evidence="2" key="1">
    <citation type="submission" date="2021-03" db="EMBL/GenBank/DDBJ databases">
        <title>Antimicrobial resistance genes in bacteria isolated from Japanese honey, and their potential for conferring macrolide and lincosamide resistance in the American foulbrood pathogen Paenibacillus larvae.</title>
        <authorList>
            <person name="Okamoto M."/>
            <person name="Kumagai M."/>
            <person name="Kanamori H."/>
            <person name="Takamatsu D."/>
        </authorList>
    </citation>
    <scope>NUCLEOTIDE SEQUENCE</scope>
    <source>
        <strain evidence="2">J40TS1</strain>
    </source>
</reference>
<dbReference type="InterPro" id="IPR003018">
    <property type="entry name" value="GAF"/>
</dbReference>
<dbReference type="InterPro" id="IPR000160">
    <property type="entry name" value="GGDEF_dom"/>
</dbReference>
<dbReference type="PANTHER" id="PTHR45138">
    <property type="entry name" value="REGULATORY COMPONENTS OF SENSORY TRANSDUCTION SYSTEM"/>
    <property type="match status" value="1"/>
</dbReference>
<dbReference type="GO" id="GO:0052621">
    <property type="term" value="F:diguanylate cyclase activity"/>
    <property type="evidence" value="ECO:0007669"/>
    <property type="project" value="TreeGrafter"/>
</dbReference>
<dbReference type="GO" id="GO:1902201">
    <property type="term" value="P:negative regulation of bacterial-type flagellum-dependent cell motility"/>
    <property type="evidence" value="ECO:0007669"/>
    <property type="project" value="TreeGrafter"/>
</dbReference>
<evidence type="ECO:0000259" key="1">
    <source>
        <dbReference type="PROSITE" id="PS50887"/>
    </source>
</evidence>
<dbReference type="Pfam" id="PF00990">
    <property type="entry name" value="GGDEF"/>
    <property type="match status" value="1"/>
</dbReference>
<comment type="caution">
    <text evidence="2">The sequence shown here is derived from an EMBL/GenBank/DDBJ whole genome shotgun (WGS) entry which is preliminary data.</text>
</comment>
<organism evidence="2 3">
    <name type="scientific">Paenibacillus montaniterrae</name>
    <dbReference type="NCBI Taxonomy" id="429341"/>
    <lineage>
        <taxon>Bacteria</taxon>
        <taxon>Bacillati</taxon>
        <taxon>Bacillota</taxon>
        <taxon>Bacilli</taxon>
        <taxon>Bacillales</taxon>
        <taxon>Paenibacillaceae</taxon>
        <taxon>Paenibacillus</taxon>
    </lineage>
</organism>
<protein>
    <recommendedName>
        <fullName evidence="1">GGDEF domain-containing protein</fullName>
    </recommendedName>
</protein>
<dbReference type="Proteomes" id="UP000683139">
    <property type="component" value="Unassembled WGS sequence"/>
</dbReference>
<dbReference type="SMART" id="SM00065">
    <property type="entry name" value="GAF"/>
    <property type="match status" value="1"/>
</dbReference>
<dbReference type="SUPFAM" id="SSF55073">
    <property type="entry name" value="Nucleotide cyclase"/>
    <property type="match status" value="1"/>
</dbReference>
<dbReference type="Gene3D" id="3.30.70.270">
    <property type="match status" value="1"/>
</dbReference>
<evidence type="ECO:0000313" key="3">
    <source>
        <dbReference type="Proteomes" id="UP000683139"/>
    </source>
</evidence>
<feature type="domain" description="GGDEF" evidence="1">
    <location>
        <begin position="506"/>
        <end position="633"/>
    </location>
</feature>
<dbReference type="SUPFAM" id="SSF55781">
    <property type="entry name" value="GAF domain-like"/>
    <property type="match status" value="2"/>
</dbReference>
<sequence>MMMDGTIGVNKPTIWFADEDFHDADEPYLPELYKESFHAWYEDARDMEACQYGMFRLYSRSASIYSTDMPEQHKLNASDWDETMNRLAMQCIQSEAYSVLLEQGVQYSAIPVTRRKDRKVFAAFIYAVNERLAISKPELEGYMKHYRVHFYRVFESVFVKEIMLQKNLIDKEATHRERLFLISKRLYDQIDAESVVREMLHSLEELYQDSEIYLYLSQDHLEGDSRVRPLEFRNSANDIVTEAFLEGKCCIDREQPGYIRLAIPMNGKQAAYGVLCIEINMVHWDESDLPAFMLIADTAGSAFENAKLYEQSNLLINELRIINEMTKRLNQSLRSREIFQYATAELLKIFAADYCCVLQLDRKSNEFKVRASNLEVLVGKTYANDYGFTGVVYRTKEALITSDYKNTKSVSSELMEDTNSRSLIGAPIFVDGEVAGVILVTHRDANYFSYDNYKLLQVVSTHIGLAVTNASLHAEMRKMIITDNLTNLHVRHYLDEEIQRKQRVDAQGSLILVDIDFFKTVNDTYGHQVGDRILIQVSAIVRSSIRNGDIAARWGGEELAIYLPNVPASRAVQIAERIRIRVESETDPKVTVSCGISEWEASHDKISVESLFYRADMALYESKKNGRNRINIG</sequence>
<evidence type="ECO:0000313" key="2">
    <source>
        <dbReference type="EMBL" id="GIP14448.1"/>
    </source>
</evidence>
<dbReference type="FunFam" id="3.30.70.270:FF:000001">
    <property type="entry name" value="Diguanylate cyclase domain protein"/>
    <property type="match status" value="1"/>
</dbReference>
<dbReference type="GO" id="GO:0043709">
    <property type="term" value="P:cell adhesion involved in single-species biofilm formation"/>
    <property type="evidence" value="ECO:0007669"/>
    <property type="project" value="TreeGrafter"/>
</dbReference>
<dbReference type="InterPro" id="IPR050469">
    <property type="entry name" value="Diguanylate_Cyclase"/>
</dbReference>
<name>A0A919YP51_9BACL</name>
<dbReference type="SMART" id="SM00267">
    <property type="entry name" value="GGDEF"/>
    <property type="match status" value="1"/>
</dbReference>
<dbReference type="GO" id="GO:0005886">
    <property type="term" value="C:plasma membrane"/>
    <property type="evidence" value="ECO:0007669"/>
    <property type="project" value="TreeGrafter"/>
</dbReference>
<dbReference type="NCBIfam" id="TIGR00254">
    <property type="entry name" value="GGDEF"/>
    <property type="match status" value="1"/>
</dbReference>
<dbReference type="PROSITE" id="PS50887">
    <property type="entry name" value="GGDEF"/>
    <property type="match status" value="1"/>
</dbReference>
<keyword evidence="3" id="KW-1185">Reference proteome</keyword>